<evidence type="ECO:0000313" key="7">
    <source>
        <dbReference type="EMBL" id="VAW08576.1"/>
    </source>
</evidence>
<feature type="transmembrane region" description="Helical" evidence="6">
    <location>
        <begin position="149"/>
        <end position="167"/>
    </location>
</feature>
<evidence type="ECO:0000256" key="1">
    <source>
        <dbReference type="ARBA" id="ARBA00022475"/>
    </source>
</evidence>
<evidence type="ECO:0000256" key="3">
    <source>
        <dbReference type="ARBA" id="ARBA00022692"/>
    </source>
</evidence>
<evidence type="ECO:0000256" key="4">
    <source>
        <dbReference type="ARBA" id="ARBA00022989"/>
    </source>
</evidence>
<sequence length="235" mass="24062">MEFTLLGAAAIAVTGFWLMLRWEAKRGNAAGCALDLWDAGLVSAITGILIGRLVAMMQTGISPISNPAQIILIRSGVSTAGAAIGTLLVFAFLARRDPIVAGDAIGPAALVGLAGWHAGCLVTSSCLGTESSLPWAIALPGSDVTRHPVELYAAAALLIAGVGLALWKQRGRPPLGSIIGAAILAASAIRLATELLRISLAGGPIYLYATGMVVGAAIIIASFVMRSRRPIADSR</sequence>
<gene>
    <name evidence="7" type="ORF">MNBD_ACTINO01-583</name>
</gene>
<protein>
    <recommendedName>
        <fullName evidence="8">Prolipoprotein diacylglyceryl transferase</fullName>
    </recommendedName>
</protein>
<evidence type="ECO:0008006" key="8">
    <source>
        <dbReference type="Google" id="ProtNLM"/>
    </source>
</evidence>
<keyword evidence="2" id="KW-0808">Transferase</keyword>
<keyword evidence="1" id="KW-1003">Cell membrane</keyword>
<keyword evidence="5 6" id="KW-0472">Membrane</keyword>
<proteinExistence type="predicted"/>
<dbReference type="PANTHER" id="PTHR30589">
    <property type="entry name" value="PROLIPOPROTEIN DIACYLGLYCERYL TRANSFERASE"/>
    <property type="match status" value="1"/>
</dbReference>
<organism evidence="7">
    <name type="scientific">hydrothermal vent metagenome</name>
    <dbReference type="NCBI Taxonomy" id="652676"/>
    <lineage>
        <taxon>unclassified sequences</taxon>
        <taxon>metagenomes</taxon>
        <taxon>ecological metagenomes</taxon>
    </lineage>
</organism>
<dbReference type="InterPro" id="IPR001640">
    <property type="entry name" value="Lgt"/>
</dbReference>
<reference evidence="7" key="1">
    <citation type="submission" date="2018-06" db="EMBL/GenBank/DDBJ databases">
        <authorList>
            <person name="Zhirakovskaya E."/>
        </authorList>
    </citation>
    <scope>NUCLEOTIDE SEQUENCE</scope>
</reference>
<evidence type="ECO:0000256" key="2">
    <source>
        <dbReference type="ARBA" id="ARBA00022679"/>
    </source>
</evidence>
<feature type="transmembrane region" description="Helical" evidence="6">
    <location>
        <begin position="205"/>
        <end position="225"/>
    </location>
</feature>
<evidence type="ECO:0000256" key="6">
    <source>
        <dbReference type="SAM" id="Phobius"/>
    </source>
</evidence>
<dbReference type="EMBL" id="UOEI01000612">
    <property type="protein sequence ID" value="VAW08576.1"/>
    <property type="molecule type" value="Genomic_DNA"/>
</dbReference>
<feature type="transmembrane region" description="Helical" evidence="6">
    <location>
        <begin position="174"/>
        <end position="193"/>
    </location>
</feature>
<dbReference type="AlphaFoldDB" id="A0A3B0TNF8"/>
<keyword evidence="3 6" id="KW-0812">Transmembrane</keyword>
<feature type="transmembrane region" description="Helical" evidence="6">
    <location>
        <begin position="39"/>
        <end position="59"/>
    </location>
</feature>
<dbReference type="PANTHER" id="PTHR30589:SF0">
    <property type="entry name" value="PHOSPHATIDYLGLYCEROL--PROLIPOPROTEIN DIACYLGLYCERYL TRANSFERASE"/>
    <property type="match status" value="1"/>
</dbReference>
<keyword evidence="4 6" id="KW-1133">Transmembrane helix</keyword>
<dbReference type="Pfam" id="PF01790">
    <property type="entry name" value="LGT"/>
    <property type="match status" value="1"/>
</dbReference>
<dbReference type="GO" id="GO:0005886">
    <property type="term" value="C:plasma membrane"/>
    <property type="evidence" value="ECO:0007669"/>
    <property type="project" value="InterPro"/>
</dbReference>
<accession>A0A3B0TNF8</accession>
<feature type="transmembrane region" description="Helical" evidence="6">
    <location>
        <begin position="71"/>
        <end position="93"/>
    </location>
</feature>
<evidence type="ECO:0000256" key="5">
    <source>
        <dbReference type="ARBA" id="ARBA00023136"/>
    </source>
</evidence>
<dbReference type="GO" id="GO:0008961">
    <property type="term" value="F:phosphatidylglycerol-prolipoprotein diacylglyceryl transferase activity"/>
    <property type="evidence" value="ECO:0007669"/>
    <property type="project" value="InterPro"/>
</dbReference>
<dbReference type="GO" id="GO:0042158">
    <property type="term" value="P:lipoprotein biosynthetic process"/>
    <property type="evidence" value="ECO:0007669"/>
    <property type="project" value="InterPro"/>
</dbReference>
<name>A0A3B0TNF8_9ZZZZ</name>